<dbReference type="AlphaFoldDB" id="A0AAN7GEY9"/>
<organism evidence="6 7">
    <name type="scientific">Quercus rubra</name>
    <name type="common">Northern red oak</name>
    <name type="synonym">Quercus borealis</name>
    <dbReference type="NCBI Taxonomy" id="3512"/>
    <lineage>
        <taxon>Eukaryota</taxon>
        <taxon>Viridiplantae</taxon>
        <taxon>Streptophyta</taxon>
        <taxon>Embryophyta</taxon>
        <taxon>Tracheophyta</taxon>
        <taxon>Spermatophyta</taxon>
        <taxon>Magnoliopsida</taxon>
        <taxon>eudicotyledons</taxon>
        <taxon>Gunneridae</taxon>
        <taxon>Pentapetalae</taxon>
        <taxon>rosids</taxon>
        <taxon>fabids</taxon>
        <taxon>Fagales</taxon>
        <taxon>Fagaceae</taxon>
        <taxon>Quercus</taxon>
    </lineage>
</organism>
<dbReference type="InterPro" id="IPR010264">
    <property type="entry name" value="Self-incomp_S1"/>
</dbReference>
<evidence type="ECO:0000256" key="3">
    <source>
        <dbReference type="ARBA" id="ARBA00022471"/>
    </source>
</evidence>
<keyword evidence="5" id="KW-0732">Signal</keyword>
<protein>
    <recommendedName>
        <fullName evidence="8">S-protein homolog</fullName>
    </recommendedName>
</protein>
<evidence type="ECO:0000256" key="2">
    <source>
        <dbReference type="ARBA" id="ARBA00005581"/>
    </source>
</evidence>
<dbReference type="Proteomes" id="UP001324115">
    <property type="component" value="Unassembled WGS sequence"/>
</dbReference>
<accession>A0AAN7GEY9</accession>
<gene>
    <name evidence="6" type="ORF">RGQ29_001450</name>
</gene>
<dbReference type="Pfam" id="PF05938">
    <property type="entry name" value="Self-incomp_S1"/>
    <property type="match status" value="1"/>
</dbReference>
<evidence type="ECO:0000256" key="4">
    <source>
        <dbReference type="ARBA" id="ARBA00022525"/>
    </source>
</evidence>
<keyword evidence="7" id="KW-1185">Reference proteome</keyword>
<evidence type="ECO:0008006" key="8">
    <source>
        <dbReference type="Google" id="ProtNLM"/>
    </source>
</evidence>
<keyword evidence="4" id="KW-0964">Secreted</keyword>
<reference evidence="6 7" key="1">
    <citation type="journal article" date="2023" name="G3 (Bethesda)">
        <title>A haplotype-resolved chromosome-scale genome for Quercus rubra L. provides insights into the genetics of adaptive traits for red oak species.</title>
        <authorList>
            <person name="Kapoor B."/>
            <person name="Jenkins J."/>
            <person name="Schmutz J."/>
            <person name="Zhebentyayeva T."/>
            <person name="Kuelheim C."/>
            <person name="Coggeshall M."/>
            <person name="Heim C."/>
            <person name="Lasky J.R."/>
            <person name="Leites L."/>
            <person name="Islam-Faridi N."/>
            <person name="Romero-Severson J."/>
            <person name="DeLeo V.L."/>
            <person name="Lucas S.M."/>
            <person name="Lazic D."/>
            <person name="Gailing O."/>
            <person name="Carlson J."/>
            <person name="Staton M."/>
        </authorList>
    </citation>
    <scope>NUCLEOTIDE SEQUENCE [LARGE SCALE GENOMIC DNA]</scope>
    <source>
        <strain evidence="6">Pseudo-F2</strain>
    </source>
</reference>
<comment type="subcellular location">
    <subcellularLocation>
        <location evidence="1">Secreted</location>
    </subcellularLocation>
</comment>
<name>A0AAN7GEY9_QUERU</name>
<evidence type="ECO:0000313" key="7">
    <source>
        <dbReference type="Proteomes" id="UP001324115"/>
    </source>
</evidence>
<comment type="caution">
    <text evidence="6">The sequence shown here is derived from an EMBL/GenBank/DDBJ whole genome shotgun (WGS) entry which is preliminary data.</text>
</comment>
<evidence type="ECO:0000256" key="5">
    <source>
        <dbReference type="ARBA" id="ARBA00022729"/>
    </source>
</evidence>
<keyword evidence="3" id="KW-0713">Self-incompatibility</keyword>
<evidence type="ECO:0000256" key="1">
    <source>
        <dbReference type="ARBA" id="ARBA00004613"/>
    </source>
</evidence>
<dbReference type="GO" id="GO:0005576">
    <property type="term" value="C:extracellular region"/>
    <property type="evidence" value="ECO:0007669"/>
    <property type="project" value="UniProtKB-SubCell"/>
</dbReference>
<dbReference type="GO" id="GO:0060320">
    <property type="term" value="P:rejection of self pollen"/>
    <property type="evidence" value="ECO:0007669"/>
    <property type="project" value="UniProtKB-KW"/>
</dbReference>
<dbReference type="EMBL" id="JAXUIC010000001">
    <property type="protein sequence ID" value="KAK4607606.1"/>
    <property type="molecule type" value="Genomic_DNA"/>
</dbReference>
<evidence type="ECO:0000313" key="6">
    <source>
        <dbReference type="EMBL" id="KAK4607606.1"/>
    </source>
</evidence>
<proteinExistence type="inferred from homology"/>
<sequence length="104" mass="11779">MKAANGVEIYVYNYVNEGKITVTCATTGRKFPAYDIVYKSGKYHVSADTLPISCDFQFQGKSHSFGIFDPERDKCSNCVWWIREVSPCFQDSLAGGELCYPWNN</sequence>
<comment type="similarity">
    <text evidence="2">Belongs to the plant self-incompatibility (S1) protein family.</text>
</comment>